<dbReference type="RefSeq" id="WP_337889897.1">
    <property type="nucleotide sequence ID" value="NZ_JBAHVI010000004.1"/>
</dbReference>
<gene>
    <name evidence="11" type="ORF">V5S96_04665</name>
</gene>
<keyword evidence="5 8" id="KW-1133">Transmembrane helix</keyword>
<feature type="compositionally biased region" description="Low complexity" evidence="7">
    <location>
        <begin position="20"/>
        <end position="32"/>
    </location>
</feature>
<dbReference type="Pfam" id="PF00664">
    <property type="entry name" value="ABC_membrane"/>
    <property type="match status" value="1"/>
</dbReference>
<dbReference type="CDD" id="cd03254">
    <property type="entry name" value="ABCC_Glucan_exporter_like"/>
    <property type="match status" value="1"/>
</dbReference>
<feature type="transmembrane region" description="Helical" evidence="8">
    <location>
        <begin position="265"/>
        <end position="283"/>
    </location>
</feature>
<dbReference type="InterPro" id="IPR027417">
    <property type="entry name" value="P-loop_NTPase"/>
</dbReference>
<feature type="transmembrane region" description="Helical" evidence="8">
    <location>
        <begin position="81"/>
        <end position="100"/>
    </location>
</feature>
<evidence type="ECO:0000259" key="9">
    <source>
        <dbReference type="PROSITE" id="PS50893"/>
    </source>
</evidence>
<reference evidence="11 12" key="1">
    <citation type="submission" date="2024-02" db="EMBL/GenBank/DDBJ databases">
        <title>Whole genome sequencing and characterization of Corynebacterium isolated from the ocular surface of dry eye disease sufferers.</title>
        <authorList>
            <person name="Naqvi M."/>
        </authorList>
    </citation>
    <scope>NUCLEOTIDE SEQUENCE [LARGE SCALE GENOMIC DNA]</scope>
    <source>
        <strain evidence="11 12">PCRF</strain>
    </source>
</reference>
<dbReference type="PROSITE" id="PS50893">
    <property type="entry name" value="ABC_TRANSPORTER_2"/>
    <property type="match status" value="1"/>
</dbReference>
<dbReference type="Pfam" id="PF00005">
    <property type="entry name" value="ABC_tran"/>
    <property type="match status" value="1"/>
</dbReference>
<evidence type="ECO:0000313" key="11">
    <source>
        <dbReference type="EMBL" id="MEJ4099658.1"/>
    </source>
</evidence>
<dbReference type="GO" id="GO:0005524">
    <property type="term" value="F:ATP binding"/>
    <property type="evidence" value="ECO:0007669"/>
    <property type="project" value="UniProtKB-KW"/>
</dbReference>
<evidence type="ECO:0000256" key="4">
    <source>
        <dbReference type="ARBA" id="ARBA00022840"/>
    </source>
</evidence>
<evidence type="ECO:0000313" key="12">
    <source>
        <dbReference type="Proteomes" id="UP001359781"/>
    </source>
</evidence>
<feature type="transmembrane region" description="Helical" evidence="8">
    <location>
        <begin position="239"/>
        <end position="259"/>
    </location>
</feature>
<dbReference type="EMBL" id="JBAHVJ010000004">
    <property type="protein sequence ID" value="MEJ4099658.1"/>
    <property type="molecule type" value="Genomic_DNA"/>
</dbReference>
<organism evidence="11 12">
    <name type="scientific">Corynebacterium mastitidis</name>
    <dbReference type="NCBI Taxonomy" id="161890"/>
    <lineage>
        <taxon>Bacteria</taxon>
        <taxon>Bacillati</taxon>
        <taxon>Actinomycetota</taxon>
        <taxon>Actinomycetes</taxon>
        <taxon>Mycobacteriales</taxon>
        <taxon>Corynebacteriaceae</taxon>
        <taxon>Corynebacterium</taxon>
    </lineage>
</organism>
<proteinExistence type="predicted"/>
<dbReference type="PROSITE" id="PS00211">
    <property type="entry name" value="ABC_TRANSPORTER_1"/>
    <property type="match status" value="1"/>
</dbReference>
<evidence type="ECO:0000256" key="2">
    <source>
        <dbReference type="ARBA" id="ARBA00022692"/>
    </source>
</evidence>
<dbReference type="Proteomes" id="UP001359781">
    <property type="component" value="Unassembled WGS sequence"/>
</dbReference>
<feature type="domain" description="ABC transporter" evidence="9">
    <location>
        <begin position="441"/>
        <end position="675"/>
    </location>
</feature>
<evidence type="ECO:0000256" key="1">
    <source>
        <dbReference type="ARBA" id="ARBA00004651"/>
    </source>
</evidence>
<evidence type="ECO:0000256" key="3">
    <source>
        <dbReference type="ARBA" id="ARBA00022741"/>
    </source>
</evidence>
<feature type="transmembrane region" description="Helical" evidence="8">
    <location>
        <begin position="357"/>
        <end position="379"/>
    </location>
</feature>
<evidence type="ECO:0000259" key="10">
    <source>
        <dbReference type="PROSITE" id="PS50929"/>
    </source>
</evidence>
<evidence type="ECO:0000256" key="7">
    <source>
        <dbReference type="SAM" id="MobiDB-lite"/>
    </source>
</evidence>
<keyword evidence="2 8" id="KW-0812">Transmembrane</keyword>
<dbReference type="PANTHER" id="PTHR43394:SF1">
    <property type="entry name" value="ATP-BINDING CASSETTE SUB-FAMILY B MEMBER 10, MITOCHONDRIAL"/>
    <property type="match status" value="1"/>
</dbReference>
<dbReference type="InterPro" id="IPR003439">
    <property type="entry name" value="ABC_transporter-like_ATP-bd"/>
</dbReference>
<sequence length="681" mass="73493">MPRNKNRGDVQAGPARRTESPAAASSASPNAPEHSGLSDQEILDLQEKVGADQWSGSAPRQAKNFRVGAARLLGLLSPYKARLTLVLALISVSVALNVYAPRVTGYAMDAIFAGALGSRLPQGASKEDVVAGLRAEGQDAFADMLARTDAIPGVGIDFSRLGALIALIAALYLVASVFMWLEGYILNRLVMRAVRGLRRDVEAKINRLPLSYFDTSKRGDVLSRTTNDVDNIQQALQQALAQALNALLTVLGITAMMFWVSWQLALVALVSIPLTGVVLAVIGSRSQKQFATQWRSTGLLNGHVEETFSGHEVLRVFGRTDAAEAEFRRRNEELFRSSATAQFLSGMMMPIMQFVSYLSYVGIAVLGGLRVASGAMSLGDATAFIQYSRQFNQPLGELGGMMQMLQSGVASAERVFELLDAPEQSPDRAAARVEGRARGLLEFEDVAFGYSPETPLISGLTLRVAPGQTAAIVGPTGAGKTTLVNLVMRFYEIDSGRILLDGVDIRDLSRRDLRSQVGMVLQDAVLFEGTIEENIRYGRLDATDEEVLAAAKATYVDRFVRSLPQGYQTRIDADGGSLSAGERQLVTIARAFLARPALLILDEATSSVDTRTEVLVQEAMSALRAERTSFVIAHRLSTIRDADVILVMEEGSIVEQGTHEELVARGGAYARLHAAQFGAQA</sequence>
<dbReference type="InterPro" id="IPR003593">
    <property type="entry name" value="AAA+_ATPase"/>
</dbReference>
<protein>
    <submittedName>
        <fullName evidence="11">ABC transporter ATP-binding protein</fullName>
    </submittedName>
</protein>
<evidence type="ECO:0000256" key="6">
    <source>
        <dbReference type="ARBA" id="ARBA00023136"/>
    </source>
</evidence>
<keyword evidence="3" id="KW-0547">Nucleotide-binding</keyword>
<dbReference type="Gene3D" id="3.40.50.300">
    <property type="entry name" value="P-loop containing nucleotide triphosphate hydrolases"/>
    <property type="match status" value="1"/>
</dbReference>
<dbReference type="CDD" id="cd18547">
    <property type="entry name" value="ABC_6TM_Tm288_like"/>
    <property type="match status" value="1"/>
</dbReference>
<evidence type="ECO:0000256" key="8">
    <source>
        <dbReference type="SAM" id="Phobius"/>
    </source>
</evidence>
<dbReference type="Gene3D" id="1.20.1560.10">
    <property type="entry name" value="ABC transporter type 1, transmembrane domain"/>
    <property type="match status" value="1"/>
</dbReference>
<keyword evidence="6 8" id="KW-0472">Membrane</keyword>
<dbReference type="InterPro" id="IPR036640">
    <property type="entry name" value="ABC1_TM_sf"/>
</dbReference>
<dbReference type="SMART" id="SM00382">
    <property type="entry name" value="AAA"/>
    <property type="match status" value="1"/>
</dbReference>
<keyword evidence="4 11" id="KW-0067">ATP-binding</keyword>
<dbReference type="PROSITE" id="PS50929">
    <property type="entry name" value="ABC_TM1F"/>
    <property type="match status" value="1"/>
</dbReference>
<name>A0ABU8NY18_9CORY</name>
<feature type="transmembrane region" description="Helical" evidence="8">
    <location>
        <begin position="161"/>
        <end position="181"/>
    </location>
</feature>
<comment type="subcellular location">
    <subcellularLocation>
        <location evidence="1">Cell membrane</location>
        <topology evidence="1">Multi-pass membrane protein</topology>
    </subcellularLocation>
</comment>
<dbReference type="PANTHER" id="PTHR43394">
    <property type="entry name" value="ATP-DEPENDENT PERMEASE MDL1, MITOCHONDRIAL"/>
    <property type="match status" value="1"/>
</dbReference>
<feature type="domain" description="ABC transmembrane type-1" evidence="10">
    <location>
        <begin position="85"/>
        <end position="407"/>
    </location>
</feature>
<dbReference type="InterPro" id="IPR011527">
    <property type="entry name" value="ABC1_TM_dom"/>
</dbReference>
<evidence type="ECO:0000256" key="5">
    <source>
        <dbReference type="ARBA" id="ARBA00022989"/>
    </source>
</evidence>
<dbReference type="SUPFAM" id="SSF52540">
    <property type="entry name" value="P-loop containing nucleoside triphosphate hydrolases"/>
    <property type="match status" value="1"/>
</dbReference>
<dbReference type="InterPro" id="IPR039421">
    <property type="entry name" value="Type_1_exporter"/>
</dbReference>
<dbReference type="SUPFAM" id="SSF90123">
    <property type="entry name" value="ABC transporter transmembrane region"/>
    <property type="match status" value="1"/>
</dbReference>
<keyword evidence="12" id="KW-1185">Reference proteome</keyword>
<feature type="region of interest" description="Disordered" evidence="7">
    <location>
        <begin position="1"/>
        <end position="38"/>
    </location>
</feature>
<comment type="caution">
    <text evidence="11">The sequence shown here is derived from an EMBL/GenBank/DDBJ whole genome shotgun (WGS) entry which is preliminary data.</text>
</comment>
<dbReference type="InterPro" id="IPR017871">
    <property type="entry name" value="ABC_transporter-like_CS"/>
</dbReference>
<accession>A0ABU8NY18</accession>